<reference evidence="3" key="1">
    <citation type="submission" date="2021-01" db="EMBL/GenBank/DDBJ databases">
        <title>Description of Breznakiella homolactica.</title>
        <authorList>
            <person name="Song Y."/>
            <person name="Brune A."/>
        </authorList>
    </citation>
    <scope>NUCLEOTIDE SEQUENCE</scope>
    <source>
        <strain evidence="3">RmG30</strain>
    </source>
</reference>
<evidence type="ECO:0000256" key="1">
    <source>
        <dbReference type="SAM" id="MobiDB-lite"/>
    </source>
</evidence>
<dbReference type="Proteomes" id="UP000595917">
    <property type="component" value="Chromosome"/>
</dbReference>
<dbReference type="EMBL" id="CP067089">
    <property type="protein sequence ID" value="QQO09042.1"/>
    <property type="molecule type" value="Genomic_DNA"/>
</dbReference>
<accession>A0A7T7XMK0</accession>
<evidence type="ECO:0008006" key="5">
    <source>
        <dbReference type="Google" id="ProtNLM"/>
    </source>
</evidence>
<dbReference type="RefSeq" id="WP_215626347.1">
    <property type="nucleotide sequence ID" value="NZ_CP067089.2"/>
</dbReference>
<protein>
    <recommendedName>
        <fullName evidence="5">Lipoprotein</fullName>
    </recommendedName>
</protein>
<organism evidence="3 4">
    <name type="scientific">Breznakiella homolactica</name>
    <dbReference type="NCBI Taxonomy" id="2798577"/>
    <lineage>
        <taxon>Bacteria</taxon>
        <taxon>Pseudomonadati</taxon>
        <taxon>Spirochaetota</taxon>
        <taxon>Spirochaetia</taxon>
        <taxon>Spirochaetales</taxon>
        <taxon>Breznakiellaceae</taxon>
        <taxon>Breznakiella</taxon>
    </lineage>
</organism>
<proteinExistence type="predicted"/>
<evidence type="ECO:0000313" key="4">
    <source>
        <dbReference type="Proteomes" id="UP000595917"/>
    </source>
</evidence>
<dbReference type="PROSITE" id="PS51257">
    <property type="entry name" value="PROKAR_LIPOPROTEIN"/>
    <property type="match status" value="1"/>
</dbReference>
<evidence type="ECO:0000256" key="2">
    <source>
        <dbReference type="SAM" id="SignalP"/>
    </source>
</evidence>
<evidence type="ECO:0000313" key="3">
    <source>
        <dbReference type="EMBL" id="QQO09042.1"/>
    </source>
</evidence>
<keyword evidence="4" id="KW-1185">Reference proteome</keyword>
<feature type="signal peptide" evidence="2">
    <location>
        <begin position="1"/>
        <end position="23"/>
    </location>
</feature>
<name>A0A7T7XMK0_9SPIR</name>
<feature type="region of interest" description="Disordered" evidence="1">
    <location>
        <begin position="31"/>
        <end position="60"/>
    </location>
</feature>
<dbReference type="AlphaFoldDB" id="A0A7T7XMK0"/>
<keyword evidence="2" id="KW-0732">Signal</keyword>
<feature type="chain" id="PRO_5031311340" description="Lipoprotein" evidence="2">
    <location>
        <begin position="24"/>
        <end position="399"/>
    </location>
</feature>
<gene>
    <name evidence="3" type="ORF">JFL75_19255</name>
</gene>
<dbReference type="KEGG" id="bhc:JFL75_19255"/>
<sequence>MNKRNTRGIYRFFLAGTAVLLFAACAGLESGQQSSGGGTPEAPAGESPADSSRTSYPLPDTLSFRPEAIPEIRPAQGVGEFLSAEAPGDEAEKKALSDLFKSAYTEALYMETPLAGVLGGDKVHRWPRPNPVTWVQNWRTREGRANSWGLPDLVLALKASDRNRVYTVRDDFLDHYGKSLGLGGANGAAGYGSPRTGEFLQDNRRSQCFDLGLMTEDENGSVVFIPGEPPSLRLEPAALVGSFSGDESIAAAFRDAWKNGMDRNLPPLNPDSPVVYIDMRPFPMPLGNASGAVTGLYIQSFNSGGAALVLAESEAFYPAVRILERPFTDALTAGVNETLPGYTSGSGTPWNPAGLDFQDEFTASLAAGFSRYGIPLTDAFFRDGKMVMRFSRGWMELEL</sequence>